<organism evidence="6 7">
    <name type="scientific">Candida glabrata</name>
    <name type="common">Yeast</name>
    <name type="synonym">Torulopsis glabrata</name>
    <dbReference type="NCBI Taxonomy" id="5478"/>
    <lineage>
        <taxon>Eukaryota</taxon>
        <taxon>Fungi</taxon>
        <taxon>Dikarya</taxon>
        <taxon>Ascomycota</taxon>
        <taxon>Saccharomycotina</taxon>
        <taxon>Saccharomycetes</taxon>
        <taxon>Saccharomycetales</taxon>
        <taxon>Saccharomycetaceae</taxon>
        <taxon>Nakaseomyces</taxon>
    </lineage>
</organism>
<dbReference type="PANTHER" id="PTHR46208">
    <property type="entry name" value="MITOCHONDRIAL IMPORT RECEPTOR SUBUNIT TOM70"/>
    <property type="match status" value="1"/>
</dbReference>
<dbReference type="Proteomes" id="UP000054886">
    <property type="component" value="Unassembled WGS sequence"/>
</dbReference>
<feature type="repeat" description="TPR" evidence="4">
    <location>
        <begin position="39"/>
        <end position="72"/>
    </location>
</feature>
<dbReference type="EMBL" id="LLZZ01000001">
    <property type="protein sequence ID" value="KTB14223.1"/>
    <property type="molecule type" value="Genomic_DNA"/>
</dbReference>
<sequence length="378" mass="41525">MEAVIVQAKEALGENDCKKALKLLKLYKSQVDNGSCSDPELYKVFADAYLEDGQLDKAYPCLVKSCELDPQGTKTGTDQFFTLGQVVGGPDGIQLISQGIENVSNEGGDNLNGEQVNKIVGGLLSMIEIWMTDLCMEPEAESQCEELINKALEITERGSPDVLATLGSIRISQQKFNEACEAFSLAWELFEKKKDEISNNLDSESSGANELVELLQPLLSLAKMCIEVGLYEIALKVIGAVRDIDEDNIEGYYLEGFTTYMIAKVGTFQQQNPTVEMKPETIYEFNQHIQEIALNLEDEIVNGLIQDARISLSFAVKIGEASDPNDEVVSEIVAGANSVLQEIGGEVDAKILMKIKKGEPLEDIEANLDDEFESDNDI</sequence>
<dbReference type="Gene3D" id="1.25.40.10">
    <property type="entry name" value="Tetratricopeptide repeat domain"/>
    <property type="match status" value="1"/>
</dbReference>
<keyword evidence="1" id="KW-0677">Repeat</keyword>
<dbReference type="VEuPathDB" id="FungiDB:GWK60_E00847"/>
<evidence type="ECO:0000313" key="7">
    <source>
        <dbReference type="Proteomes" id="UP000054886"/>
    </source>
</evidence>
<proteinExistence type="inferred from homology"/>
<comment type="caution">
    <text evidence="6">The sequence shown here is derived from an EMBL/GenBank/DDBJ whole genome shotgun (WGS) entry which is preliminary data.</text>
</comment>
<dbReference type="GO" id="GO:0045039">
    <property type="term" value="P:protein insertion into mitochondrial inner membrane"/>
    <property type="evidence" value="ECO:0007669"/>
    <property type="project" value="TreeGrafter"/>
</dbReference>
<dbReference type="SUPFAM" id="SSF48452">
    <property type="entry name" value="TPR-like"/>
    <property type="match status" value="1"/>
</dbReference>
<reference evidence="6 7" key="1">
    <citation type="submission" date="2015-10" db="EMBL/GenBank/DDBJ databases">
        <title>Draft genomes sequences of Candida glabrata isolates 1A, 1B, 2A, 2B, 3A and 3B.</title>
        <authorList>
            <person name="Haavelsrud O.E."/>
            <person name="Gaustad P."/>
        </authorList>
    </citation>
    <scope>NUCLEOTIDE SEQUENCE [LARGE SCALE GENOMIC DNA]</scope>
    <source>
        <strain evidence="6">910700640</strain>
    </source>
</reference>
<name>A0A0W0DQS4_CANGB</name>
<dbReference type="GO" id="GO:0030150">
    <property type="term" value="P:protein import into mitochondrial matrix"/>
    <property type="evidence" value="ECO:0007669"/>
    <property type="project" value="TreeGrafter"/>
</dbReference>
<dbReference type="OrthoDB" id="1914839at2759"/>
<dbReference type="GO" id="GO:0030943">
    <property type="term" value="F:mitochondrion targeting sequence binding"/>
    <property type="evidence" value="ECO:0007669"/>
    <property type="project" value="TreeGrafter"/>
</dbReference>
<dbReference type="VEuPathDB" id="FungiDB:CAGL0E01067g"/>
<dbReference type="GO" id="GO:0008320">
    <property type="term" value="F:protein transmembrane transporter activity"/>
    <property type="evidence" value="ECO:0007669"/>
    <property type="project" value="TreeGrafter"/>
</dbReference>
<dbReference type="VEuPathDB" id="FungiDB:B1J91_E01067g"/>
<accession>A0A0W0DQS4</accession>
<dbReference type="GO" id="GO:0042273">
    <property type="term" value="P:ribosomal large subunit biogenesis"/>
    <property type="evidence" value="ECO:0007669"/>
    <property type="project" value="EnsemblFungi"/>
</dbReference>
<evidence type="ECO:0000256" key="1">
    <source>
        <dbReference type="ARBA" id="ARBA00022737"/>
    </source>
</evidence>
<evidence type="ECO:0000256" key="2">
    <source>
        <dbReference type="ARBA" id="ARBA00022803"/>
    </source>
</evidence>
<dbReference type="InterPro" id="IPR019734">
    <property type="entry name" value="TPR_rpt"/>
</dbReference>
<keyword evidence="2 4" id="KW-0802">TPR repeat</keyword>
<comment type="similarity">
    <text evidence="3">Belongs to the Tom70 family.</text>
</comment>
<gene>
    <name evidence="5" type="ORF">AO440_000920</name>
    <name evidence="6" type="ORF">AO440_004715</name>
</gene>
<evidence type="ECO:0000256" key="3">
    <source>
        <dbReference type="ARBA" id="ARBA00038030"/>
    </source>
</evidence>
<evidence type="ECO:0000313" key="6">
    <source>
        <dbReference type="EMBL" id="KTB14223.1"/>
    </source>
</evidence>
<dbReference type="VEuPathDB" id="FungiDB:GVI51_E00847"/>
<dbReference type="VEuPathDB" id="FungiDB:GW608_E00847"/>
<protein>
    <submittedName>
        <fullName evidence="6">Assembly chaperone of RPL4</fullName>
    </submittedName>
</protein>
<evidence type="ECO:0000256" key="4">
    <source>
        <dbReference type="PROSITE-ProRule" id="PRU00339"/>
    </source>
</evidence>
<dbReference type="GO" id="GO:0005741">
    <property type="term" value="C:mitochondrial outer membrane"/>
    <property type="evidence" value="ECO:0007669"/>
    <property type="project" value="TreeGrafter"/>
</dbReference>
<dbReference type="InterPro" id="IPR011990">
    <property type="entry name" value="TPR-like_helical_dom_sf"/>
</dbReference>
<dbReference type="GO" id="GO:0005634">
    <property type="term" value="C:nucleus"/>
    <property type="evidence" value="ECO:0007669"/>
    <property type="project" value="EnsemblFungi"/>
</dbReference>
<dbReference type="EMBL" id="LLZZ01000151">
    <property type="protein sequence ID" value="KTA98799.1"/>
    <property type="molecule type" value="Genomic_DNA"/>
</dbReference>
<dbReference type="CDD" id="cd24142">
    <property type="entry name" value="ACL4-like"/>
    <property type="match status" value="1"/>
</dbReference>
<evidence type="ECO:0000313" key="5">
    <source>
        <dbReference type="EMBL" id="KTA98799.1"/>
    </source>
</evidence>
<dbReference type="PANTHER" id="PTHR46208:SF2">
    <property type="entry name" value="ASSEMBLY CHAPERONE OF RPL4"/>
    <property type="match status" value="1"/>
</dbReference>
<dbReference type="AlphaFoldDB" id="A0A0W0DQS4"/>
<dbReference type="GO" id="GO:0051082">
    <property type="term" value="F:unfolded protein binding"/>
    <property type="evidence" value="ECO:0007669"/>
    <property type="project" value="EnsemblFungi"/>
</dbReference>
<dbReference type="PROSITE" id="PS50005">
    <property type="entry name" value="TPR"/>
    <property type="match status" value="1"/>
</dbReference>